<proteinExistence type="predicted"/>
<dbReference type="GO" id="GO:0016491">
    <property type="term" value="F:oxidoreductase activity"/>
    <property type="evidence" value="ECO:0007669"/>
    <property type="project" value="UniProtKB-KW"/>
</dbReference>
<dbReference type="AlphaFoldDB" id="A0A2S6YZ78"/>
<protein>
    <submittedName>
        <fullName evidence="2">Oxidoreductase</fullName>
    </submittedName>
</protein>
<dbReference type="EMBL" id="MIGV01000050">
    <property type="protein sequence ID" value="PPT73453.1"/>
    <property type="molecule type" value="Genomic_DNA"/>
</dbReference>
<dbReference type="Gene3D" id="3.40.50.720">
    <property type="entry name" value="NAD(P)-binding Rossmann-like Domain"/>
    <property type="match status" value="1"/>
</dbReference>
<dbReference type="CDD" id="cd05327">
    <property type="entry name" value="retinol-DH_like_SDR_c_like"/>
    <property type="match status" value="1"/>
</dbReference>
<dbReference type="InterPro" id="IPR002347">
    <property type="entry name" value="SDR_fam"/>
</dbReference>
<dbReference type="Proteomes" id="UP000238270">
    <property type="component" value="Unassembled WGS sequence"/>
</dbReference>
<dbReference type="PANTHER" id="PTHR43157">
    <property type="entry name" value="PHOSPHATIDYLINOSITOL-GLYCAN BIOSYNTHESIS CLASS F PROTEIN-RELATED"/>
    <property type="match status" value="1"/>
</dbReference>
<organism evidence="2 3">
    <name type="scientific">Xanthomonas arboricola pv. populi</name>
    <dbReference type="NCBI Taxonomy" id="487823"/>
    <lineage>
        <taxon>Bacteria</taxon>
        <taxon>Pseudomonadati</taxon>
        <taxon>Pseudomonadota</taxon>
        <taxon>Gammaproteobacteria</taxon>
        <taxon>Lysobacterales</taxon>
        <taxon>Lysobacteraceae</taxon>
        <taxon>Xanthomonas</taxon>
    </lineage>
</organism>
<keyword evidence="1" id="KW-0560">Oxidoreductase</keyword>
<evidence type="ECO:0000313" key="2">
    <source>
        <dbReference type="EMBL" id="PPT73453.1"/>
    </source>
</evidence>
<name>A0A2S6YZ78_9XANT</name>
<dbReference type="PANTHER" id="PTHR43157:SF31">
    <property type="entry name" value="PHOSPHATIDYLINOSITOL-GLYCAN BIOSYNTHESIS CLASS F PROTEIN"/>
    <property type="match status" value="1"/>
</dbReference>
<reference evidence="2 3" key="1">
    <citation type="submission" date="2016-08" db="EMBL/GenBank/DDBJ databases">
        <title>Evolution of the type three secretion system and type three effector repertoires in Xanthomonas.</title>
        <authorList>
            <person name="Merda D."/>
            <person name="Briand M."/>
            <person name="Bosis E."/>
            <person name="Rousseau C."/>
            <person name="Portier P."/>
            <person name="Jacques M.-A."/>
            <person name="Fischer-Le Saux M."/>
        </authorList>
    </citation>
    <scope>NUCLEOTIDE SEQUENCE [LARGE SCALE GENOMIC DNA]</scope>
    <source>
        <strain evidence="2 3">CFBP 3122</strain>
    </source>
</reference>
<gene>
    <name evidence="2" type="ORF">XaplCFBP3122_20475</name>
</gene>
<dbReference type="PRINTS" id="PR00081">
    <property type="entry name" value="GDHRDH"/>
</dbReference>
<dbReference type="RefSeq" id="WP_104599512.1">
    <property type="nucleotide sequence ID" value="NZ_MIGV01000050.1"/>
</dbReference>
<dbReference type="Pfam" id="PF00106">
    <property type="entry name" value="adh_short"/>
    <property type="match status" value="1"/>
</dbReference>
<evidence type="ECO:0000256" key="1">
    <source>
        <dbReference type="ARBA" id="ARBA00023002"/>
    </source>
</evidence>
<accession>A0A2S6YZ78</accession>
<dbReference type="NCBIfam" id="NF004846">
    <property type="entry name" value="PRK06197.1"/>
    <property type="match status" value="1"/>
</dbReference>
<dbReference type="SUPFAM" id="SSF51735">
    <property type="entry name" value="NAD(P)-binding Rossmann-fold domains"/>
    <property type="match status" value="1"/>
</dbReference>
<dbReference type="InterPro" id="IPR036291">
    <property type="entry name" value="NAD(P)-bd_dom_sf"/>
</dbReference>
<sequence>MLLDQSSFTETDVPNQAGKCFIVTGANAGVGFEISRVLAARGARVLLGCREQGRADAAIARIKRLTPGADLAWLPLDLGDLDSVRAAAAHVLKEPRIDVLINNAGIMNPPLMRTKQGFESQFGVNHLGVFALTSLLLPKLAETPGSRVVVTSSIAHLKATLDWDDLNAERSYSKGDRYGASKLANALFFFELDRRLRATRSPIVAVGAHPGVASTSLGRHMGPIQVMGPLVGLLLNSAAKGAWPALLAATGPVKPGGYYGPTGFRGIRGVAGEARRAPQAEDPALARRLWDISVAMTGIDPGLPAIGERY</sequence>
<comment type="caution">
    <text evidence="2">The sequence shown here is derived from an EMBL/GenBank/DDBJ whole genome shotgun (WGS) entry which is preliminary data.</text>
</comment>
<evidence type="ECO:0000313" key="3">
    <source>
        <dbReference type="Proteomes" id="UP000238270"/>
    </source>
</evidence>